<dbReference type="Proteomes" id="UP000184339">
    <property type="component" value="Unassembled WGS sequence"/>
</dbReference>
<evidence type="ECO:0000256" key="1">
    <source>
        <dbReference type="SAM" id="MobiDB-lite"/>
    </source>
</evidence>
<name>A0A1M7P2Y0_9BURK</name>
<feature type="compositionally biased region" description="Polar residues" evidence="1">
    <location>
        <begin position="1"/>
        <end position="14"/>
    </location>
</feature>
<keyword evidence="3" id="KW-1185">Reference proteome</keyword>
<organism evidence="2 3">
    <name type="scientific">Duganella sacchari</name>
    <dbReference type="NCBI Taxonomy" id="551987"/>
    <lineage>
        <taxon>Bacteria</taxon>
        <taxon>Pseudomonadati</taxon>
        <taxon>Pseudomonadota</taxon>
        <taxon>Betaproteobacteria</taxon>
        <taxon>Burkholderiales</taxon>
        <taxon>Oxalobacteraceae</taxon>
        <taxon>Telluria group</taxon>
        <taxon>Duganella</taxon>
    </lineage>
</organism>
<evidence type="ECO:0000313" key="3">
    <source>
        <dbReference type="Proteomes" id="UP000184339"/>
    </source>
</evidence>
<dbReference type="AlphaFoldDB" id="A0A1M7P2Y0"/>
<accession>A0A1M7P2Y0</accession>
<protein>
    <submittedName>
        <fullName evidence="2">Uncharacterized protein</fullName>
    </submittedName>
</protein>
<sequence>MTTWKTVASSSTTPKEVKTRTPAQVSSPCSRASITIRAQAVRPAKRDRTTVGVGEQIDLTYSLGSAAWTTTKGTLTSPNGQMVTLQAPDRAGSVTVTATGGGCSSTVTFTVIEPSGVLMQRAPGTNLAHTQGIPSVGVRTEIFLQPDTVSFQFIEISEDDCPGLVTGYFVGTPLDGVRHGTHGAGTWVIVGSPVAGKGSKVIANDTAYTGYCNFGTPYSAGTFDWPIPWKFRLNGGADKVFATVHQRFTINAAGDMTVSKAGANGAAQLNDPTSTY</sequence>
<dbReference type="RefSeq" id="WP_139260473.1">
    <property type="nucleotide sequence ID" value="NZ_FRCX01000004.1"/>
</dbReference>
<gene>
    <name evidence="2" type="ORF">SAMN05192549_104353</name>
</gene>
<dbReference type="STRING" id="551987.SAMN05192549_104353"/>
<reference evidence="3" key="1">
    <citation type="submission" date="2016-11" db="EMBL/GenBank/DDBJ databases">
        <authorList>
            <person name="Varghese N."/>
            <person name="Submissions S."/>
        </authorList>
    </citation>
    <scope>NUCLEOTIDE SEQUENCE [LARGE SCALE GENOMIC DNA]</scope>
    <source>
        <strain evidence="3">Sac-22</strain>
    </source>
</reference>
<dbReference type="OrthoDB" id="8773193at2"/>
<evidence type="ECO:0000313" key="2">
    <source>
        <dbReference type="EMBL" id="SHN10798.1"/>
    </source>
</evidence>
<dbReference type="EMBL" id="FRCX01000004">
    <property type="protein sequence ID" value="SHN10798.1"/>
    <property type="molecule type" value="Genomic_DNA"/>
</dbReference>
<feature type="region of interest" description="Disordered" evidence="1">
    <location>
        <begin position="1"/>
        <end position="25"/>
    </location>
</feature>
<proteinExistence type="predicted"/>